<feature type="compositionally biased region" description="Polar residues" evidence="1">
    <location>
        <begin position="66"/>
        <end position="75"/>
    </location>
</feature>
<name>A0A4Z2IVV3_9TELE</name>
<proteinExistence type="predicted"/>
<accession>A0A4Z2IVV3</accession>
<dbReference type="AlphaFoldDB" id="A0A4Z2IVV3"/>
<reference evidence="2 3" key="1">
    <citation type="submission" date="2019-03" db="EMBL/GenBank/DDBJ databases">
        <title>First draft genome of Liparis tanakae, snailfish: a comprehensive survey of snailfish specific genes.</title>
        <authorList>
            <person name="Kim W."/>
            <person name="Song I."/>
            <person name="Jeong J.-H."/>
            <person name="Kim D."/>
            <person name="Kim S."/>
            <person name="Ryu S."/>
            <person name="Song J.Y."/>
            <person name="Lee S.K."/>
        </authorList>
    </citation>
    <scope>NUCLEOTIDE SEQUENCE [LARGE SCALE GENOMIC DNA]</scope>
    <source>
        <tissue evidence="2">Muscle</tissue>
    </source>
</reference>
<evidence type="ECO:0000256" key="1">
    <source>
        <dbReference type="SAM" id="MobiDB-lite"/>
    </source>
</evidence>
<feature type="region of interest" description="Disordered" evidence="1">
    <location>
        <begin position="64"/>
        <end position="91"/>
    </location>
</feature>
<sequence length="251" mass="28936">MCTKKTGDDENRAERTPRRKFEYGGFIEMDQSGEGSELRCSDTMRLLSFQLCLNPQQQHLKECPSRCSTMPQPATQHPGLPRQKKKLQCGARTDDEQFDQMWWMESLKVNRLTSSSQLKITPHSAPPAEAERRGTKRKRKRSRSRSRRGRTPSSQVLLPTPDHPRHINIETLANTQNHFHYMEFKRKRFVRVTASVPAPVGQQGPSTWRVSDYNLEGSKIRSVFCTMITDRIISGSEETRQEEQEGSRMAT</sequence>
<keyword evidence="3" id="KW-1185">Reference proteome</keyword>
<evidence type="ECO:0000313" key="3">
    <source>
        <dbReference type="Proteomes" id="UP000314294"/>
    </source>
</evidence>
<dbReference type="OrthoDB" id="8645446at2759"/>
<feature type="compositionally biased region" description="Basic residues" evidence="1">
    <location>
        <begin position="134"/>
        <end position="150"/>
    </location>
</feature>
<dbReference type="Proteomes" id="UP000314294">
    <property type="component" value="Unassembled WGS sequence"/>
</dbReference>
<gene>
    <name evidence="2" type="ORF">EYF80_007775</name>
</gene>
<evidence type="ECO:0000313" key="2">
    <source>
        <dbReference type="EMBL" id="TNN82129.1"/>
    </source>
</evidence>
<feature type="region of interest" description="Disordered" evidence="1">
    <location>
        <begin position="114"/>
        <end position="165"/>
    </location>
</feature>
<dbReference type="EMBL" id="SRLO01000042">
    <property type="protein sequence ID" value="TNN82129.1"/>
    <property type="molecule type" value="Genomic_DNA"/>
</dbReference>
<organism evidence="2 3">
    <name type="scientific">Liparis tanakae</name>
    <name type="common">Tanaka's snailfish</name>
    <dbReference type="NCBI Taxonomy" id="230148"/>
    <lineage>
        <taxon>Eukaryota</taxon>
        <taxon>Metazoa</taxon>
        <taxon>Chordata</taxon>
        <taxon>Craniata</taxon>
        <taxon>Vertebrata</taxon>
        <taxon>Euteleostomi</taxon>
        <taxon>Actinopterygii</taxon>
        <taxon>Neopterygii</taxon>
        <taxon>Teleostei</taxon>
        <taxon>Neoteleostei</taxon>
        <taxon>Acanthomorphata</taxon>
        <taxon>Eupercaria</taxon>
        <taxon>Perciformes</taxon>
        <taxon>Cottioidei</taxon>
        <taxon>Cottales</taxon>
        <taxon>Liparidae</taxon>
        <taxon>Liparis</taxon>
    </lineage>
</organism>
<comment type="caution">
    <text evidence="2">The sequence shown here is derived from an EMBL/GenBank/DDBJ whole genome shotgun (WGS) entry which is preliminary data.</text>
</comment>
<protein>
    <submittedName>
        <fullName evidence="2">Uncharacterized protein</fullName>
    </submittedName>
</protein>